<evidence type="ECO:0000313" key="4">
    <source>
        <dbReference type="Proteomes" id="UP000799118"/>
    </source>
</evidence>
<dbReference type="AlphaFoldDB" id="A0A6A4HW31"/>
<dbReference type="EMBL" id="ML769440">
    <property type="protein sequence ID" value="KAE9401950.1"/>
    <property type="molecule type" value="Genomic_DNA"/>
</dbReference>
<feature type="region of interest" description="Disordered" evidence="1">
    <location>
        <begin position="244"/>
        <end position="267"/>
    </location>
</feature>
<organism evidence="3 4">
    <name type="scientific">Gymnopus androsaceus JB14</name>
    <dbReference type="NCBI Taxonomy" id="1447944"/>
    <lineage>
        <taxon>Eukaryota</taxon>
        <taxon>Fungi</taxon>
        <taxon>Dikarya</taxon>
        <taxon>Basidiomycota</taxon>
        <taxon>Agaricomycotina</taxon>
        <taxon>Agaricomycetes</taxon>
        <taxon>Agaricomycetidae</taxon>
        <taxon>Agaricales</taxon>
        <taxon>Marasmiineae</taxon>
        <taxon>Omphalotaceae</taxon>
        <taxon>Gymnopus</taxon>
    </lineage>
</organism>
<proteinExistence type="predicted"/>
<evidence type="ECO:0000256" key="1">
    <source>
        <dbReference type="SAM" id="MobiDB-lite"/>
    </source>
</evidence>
<name>A0A6A4HW31_9AGAR</name>
<dbReference type="Proteomes" id="UP000799118">
    <property type="component" value="Unassembled WGS sequence"/>
</dbReference>
<dbReference type="InterPro" id="IPR046520">
    <property type="entry name" value="DUF6697"/>
</dbReference>
<protein>
    <recommendedName>
        <fullName evidence="2">DUF6697 domain-containing protein</fullName>
    </recommendedName>
</protein>
<keyword evidence="4" id="KW-1185">Reference proteome</keyword>
<evidence type="ECO:0000313" key="3">
    <source>
        <dbReference type="EMBL" id="KAE9401950.1"/>
    </source>
</evidence>
<dbReference type="Pfam" id="PF20411">
    <property type="entry name" value="DUF6697"/>
    <property type="match status" value="1"/>
</dbReference>
<sequence length="443" mass="47743">MPISPNPDIEVAHLRFPSVVMPIPTSPNPGVRSRPPSIVASTPSNMLCIPFKAPISYPPIAIHRELLRTAYGMVSHGTSASAASSAWMLILKADLDLDQCSLFIKRKQKKLLWEYTGEYRMFFNGKLGGKWYEQLSAKGSASRKGNETVAHPFFHILGPKRIADWLRVPVGKVNARNVQDALMSAEEEINIFTLECIGYNEFFAHDMLTQLADDKDEVSGGARSKNRSDNKSLEISASLELKNAAVDSGSGQTGEGNKAKETQATNMEVEENGAVDDGTEACSQMQGNKAIAMELAVEAVEKESGEGSKLRGSSDIAMEEAVVGDGNSQTEGSSGLESEDTAVVQVVVAANMPQGRDEIGVELVVDDVDGGTSLNLEAQGSPFDALEGNQYKSRFPGILGFTSALLNDGDNDDAPERLFWVSDSENYLGSDSDDRTGITRAKN</sequence>
<accession>A0A6A4HW31</accession>
<evidence type="ECO:0000259" key="2">
    <source>
        <dbReference type="Pfam" id="PF20411"/>
    </source>
</evidence>
<feature type="domain" description="DUF6697" evidence="2">
    <location>
        <begin position="96"/>
        <end position="209"/>
    </location>
</feature>
<dbReference type="OrthoDB" id="3176940at2759"/>
<reference evidence="3" key="1">
    <citation type="journal article" date="2019" name="Environ. Microbiol.">
        <title>Fungal ecological strategies reflected in gene transcription - a case study of two litter decomposers.</title>
        <authorList>
            <person name="Barbi F."/>
            <person name="Kohler A."/>
            <person name="Barry K."/>
            <person name="Baskaran P."/>
            <person name="Daum C."/>
            <person name="Fauchery L."/>
            <person name="Ihrmark K."/>
            <person name="Kuo A."/>
            <person name="LaButti K."/>
            <person name="Lipzen A."/>
            <person name="Morin E."/>
            <person name="Grigoriev I.V."/>
            <person name="Henrissat B."/>
            <person name="Lindahl B."/>
            <person name="Martin F."/>
        </authorList>
    </citation>
    <scope>NUCLEOTIDE SEQUENCE</scope>
    <source>
        <strain evidence="3">JB14</strain>
    </source>
</reference>
<gene>
    <name evidence="3" type="ORF">BT96DRAFT_1017910</name>
</gene>